<evidence type="ECO:0000256" key="1">
    <source>
        <dbReference type="SAM" id="MobiDB-lite"/>
    </source>
</evidence>
<dbReference type="OrthoDB" id="9919258at2"/>
<feature type="compositionally biased region" description="Pro residues" evidence="1">
    <location>
        <begin position="565"/>
        <end position="579"/>
    </location>
</feature>
<dbReference type="AlphaFoldDB" id="A0A401ZF27"/>
<accession>A0A401ZF27</accession>
<dbReference type="Proteomes" id="UP000287224">
    <property type="component" value="Unassembled WGS sequence"/>
</dbReference>
<gene>
    <name evidence="2" type="ORF">KDAU_28190</name>
</gene>
<organism evidence="2 3">
    <name type="scientific">Dictyobacter aurantiacus</name>
    <dbReference type="NCBI Taxonomy" id="1936993"/>
    <lineage>
        <taxon>Bacteria</taxon>
        <taxon>Bacillati</taxon>
        <taxon>Chloroflexota</taxon>
        <taxon>Ktedonobacteria</taxon>
        <taxon>Ktedonobacterales</taxon>
        <taxon>Dictyobacteraceae</taxon>
        <taxon>Dictyobacter</taxon>
    </lineage>
</organism>
<comment type="caution">
    <text evidence="2">The sequence shown here is derived from an EMBL/GenBank/DDBJ whole genome shotgun (WGS) entry which is preliminary data.</text>
</comment>
<evidence type="ECO:0000313" key="2">
    <source>
        <dbReference type="EMBL" id="GCE05490.1"/>
    </source>
</evidence>
<dbReference type="RefSeq" id="WP_126596527.1">
    <property type="nucleotide sequence ID" value="NZ_BIFQ01000001.1"/>
</dbReference>
<sequence length="579" mass="63002">MGAYDIIMSWISPLTDPMRGFELHAQNMNSIHSTAVQQFTTNAQGLQTNTIASGQFADAITNSAQDFTNVVYGLSAMADTANKLDGITEEFTTTVSRLLAAGERAAAALEGESALTEITADVDVAAVAEAGANPIADVAAIILTLIDGALLIETMKELGQEVHDSVQSLIRNLWEIYYAVYPPVPPAPTPMVRPPSWASKPVDPNQLRNLVIKYGYLAQTPAEKMQLENIMKGLLQKGLTPEQIEGMMTDLTATKSSNQQILTFLNGLVRVDPLNPDSPSGTQILNFFNSTKSRTNYSLTRFVQQYSEIAGIPGSDRLLERLITSMPAKGDAIQDDNSAKGYNYEWDWVVAHKDNIARIEDVTASANGKKNEQAADIVMKSGLFTQGAVVDVKSYSWTKFDALLNQQRPLTDSELYAKMQATIRQIKRDNQIYNQTLITDASGNPLDSNGNPTTDPKKYTYKNNDHQFPIVYCFDSHGGKDNVPQKVVDMLSQQGVTVMSSPPDKVYQPSPAVQDAINAQKARQQQAANQQIQGRNDKIGALEGAERVVNRLRQIVTGGSGVPQLPGPGDTPLPLPGGE</sequence>
<name>A0A401ZF27_9CHLR</name>
<protein>
    <submittedName>
        <fullName evidence="2">Uncharacterized protein</fullName>
    </submittedName>
</protein>
<keyword evidence="3" id="KW-1185">Reference proteome</keyword>
<evidence type="ECO:0000313" key="3">
    <source>
        <dbReference type="Proteomes" id="UP000287224"/>
    </source>
</evidence>
<feature type="region of interest" description="Disordered" evidence="1">
    <location>
        <begin position="557"/>
        <end position="579"/>
    </location>
</feature>
<proteinExistence type="predicted"/>
<reference evidence="3" key="1">
    <citation type="submission" date="2018-12" db="EMBL/GenBank/DDBJ databases">
        <title>Tengunoibacter tsumagoiensis gen. nov., sp. nov., Dictyobacter kobayashii sp. nov., D. alpinus sp. nov., and D. joshuensis sp. nov. and description of Dictyobacteraceae fam. nov. within the order Ktedonobacterales isolated from Tengu-no-mugimeshi.</title>
        <authorList>
            <person name="Wang C.M."/>
            <person name="Zheng Y."/>
            <person name="Sakai Y."/>
            <person name="Toyoda A."/>
            <person name="Minakuchi Y."/>
            <person name="Abe K."/>
            <person name="Yokota A."/>
            <person name="Yabe S."/>
        </authorList>
    </citation>
    <scope>NUCLEOTIDE SEQUENCE [LARGE SCALE GENOMIC DNA]</scope>
    <source>
        <strain evidence="3">S-27</strain>
    </source>
</reference>
<dbReference type="EMBL" id="BIFQ01000001">
    <property type="protein sequence ID" value="GCE05490.1"/>
    <property type="molecule type" value="Genomic_DNA"/>
</dbReference>